<dbReference type="GO" id="GO:0003677">
    <property type="term" value="F:DNA binding"/>
    <property type="evidence" value="ECO:0007669"/>
    <property type="project" value="UniProtKB-KW"/>
</dbReference>
<feature type="domain" description="RNA polymerase sigma factor 54 DNA-binding" evidence="10">
    <location>
        <begin position="310"/>
        <end position="469"/>
    </location>
</feature>
<evidence type="ECO:0000256" key="2">
    <source>
        <dbReference type="ARBA" id="ARBA00022478"/>
    </source>
</evidence>
<keyword evidence="7" id="KW-0238">DNA-binding</keyword>
<keyword evidence="13" id="KW-1185">Reference proteome</keyword>
<comment type="caution">
    <text evidence="12">The sequence shown here is derived from an EMBL/GenBank/DDBJ whole genome shotgun (WGS) entry which is preliminary data.</text>
</comment>
<dbReference type="AlphaFoldDB" id="W4MAA4"/>
<dbReference type="GO" id="GO:0001216">
    <property type="term" value="F:DNA-binding transcription activator activity"/>
    <property type="evidence" value="ECO:0007669"/>
    <property type="project" value="InterPro"/>
</dbReference>
<dbReference type="HOGENOM" id="CLU_020569_1_1_7"/>
<dbReference type="PANTHER" id="PTHR32248:SF4">
    <property type="entry name" value="RNA POLYMERASE SIGMA-54 FACTOR"/>
    <property type="match status" value="1"/>
</dbReference>
<dbReference type="InterPro" id="IPR000394">
    <property type="entry name" value="RNA_pol_sigma_54"/>
</dbReference>
<evidence type="ECO:0000256" key="5">
    <source>
        <dbReference type="ARBA" id="ARBA00023015"/>
    </source>
</evidence>
<gene>
    <name evidence="12" type="ORF">ETSY2_12970</name>
</gene>
<dbReference type="Gene3D" id="1.10.10.60">
    <property type="entry name" value="Homeodomain-like"/>
    <property type="match status" value="1"/>
</dbReference>
<dbReference type="InterPro" id="IPR007634">
    <property type="entry name" value="RNA_pol_sigma_54_DNA-bd"/>
</dbReference>
<evidence type="ECO:0008006" key="14">
    <source>
        <dbReference type="Google" id="ProtNLM"/>
    </source>
</evidence>
<evidence type="ECO:0000313" key="13">
    <source>
        <dbReference type="Proteomes" id="UP000019140"/>
    </source>
</evidence>
<keyword evidence="8" id="KW-0804">Transcription</keyword>
<accession>W4MAA4</accession>
<name>W4MAA4_9BACT</name>
<dbReference type="GO" id="GO:0016987">
    <property type="term" value="F:sigma factor activity"/>
    <property type="evidence" value="ECO:0007669"/>
    <property type="project" value="UniProtKB-KW"/>
</dbReference>
<dbReference type="GO" id="GO:0006352">
    <property type="term" value="P:DNA-templated transcription initiation"/>
    <property type="evidence" value="ECO:0007669"/>
    <property type="project" value="InterPro"/>
</dbReference>
<dbReference type="GO" id="GO:0016779">
    <property type="term" value="F:nucleotidyltransferase activity"/>
    <property type="evidence" value="ECO:0007669"/>
    <property type="project" value="UniProtKB-KW"/>
</dbReference>
<dbReference type="PRINTS" id="PR00045">
    <property type="entry name" value="SIGMA54FCT"/>
</dbReference>
<dbReference type="Gene3D" id="1.10.10.1330">
    <property type="entry name" value="RNA polymerase sigma-54 factor, core-binding domain"/>
    <property type="match status" value="1"/>
</dbReference>
<sequence>MALEVKLALKTTQKLVMTAMLQQAIKLLPLSRLELIQKVHQEMLENPFLEDALAQEENGIDVAEEEFSQETEEAPSNDFDIDWEMYLQDSGDDPGLPMDSGKEVPSLEATLRNETSLTDYLMWQLSLAVHTDPEREIGAYLIGNIDDNGYLQCDPEEVAGTVGVGPDTVERVLEVIQAFDPAGIGARDLQECLLIQLDHLGMKGSLAGQIIETYLERLDERYFQRMAKELNASLEETIAAVKLIRELDPKPGDRYNADRVEYIVPDVVVVKMGDDYQIALNDDGMPKLRINTLYQGILRRGDSMQGDTREYLEDKFRSAVWLMKSIEQRRQTLLKVAISLCRFQRDFLDRGLAYLKPLVLKDVADDIGMHESTVSRVTTNKYIHTPQGVFELKFFFHSGLDSYGGGDAMSSVSVKEIIRKAVAAEDSRKPLTDQQLVDLLEEKEIKIARRTVAKYRQELRISPASRRKRLFDT</sequence>
<dbReference type="PANTHER" id="PTHR32248">
    <property type="entry name" value="RNA POLYMERASE SIGMA-54 FACTOR"/>
    <property type="match status" value="1"/>
</dbReference>
<keyword evidence="4" id="KW-0548">Nucleotidyltransferase</keyword>
<keyword evidence="3" id="KW-0808">Transferase</keyword>
<evidence type="ECO:0000256" key="1">
    <source>
        <dbReference type="ARBA" id="ARBA00008798"/>
    </source>
</evidence>
<dbReference type="Pfam" id="PF00309">
    <property type="entry name" value="Sigma54_AID"/>
    <property type="match status" value="1"/>
</dbReference>
<evidence type="ECO:0000256" key="9">
    <source>
        <dbReference type="SAM" id="Coils"/>
    </source>
</evidence>
<dbReference type="Proteomes" id="UP000019140">
    <property type="component" value="Unassembled WGS sequence"/>
</dbReference>
<evidence type="ECO:0000256" key="4">
    <source>
        <dbReference type="ARBA" id="ARBA00022695"/>
    </source>
</evidence>
<reference evidence="12 13" key="1">
    <citation type="journal article" date="2014" name="Nature">
        <title>An environmental bacterial taxon with a large and distinct metabolic repertoire.</title>
        <authorList>
            <person name="Wilson M.C."/>
            <person name="Mori T."/>
            <person name="Ruckert C."/>
            <person name="Uria A.R."/>
            <person name="Helf M.J."/>
            <person name="Takada K."/>
            <person name="Gernert C."/>
            <person name="Steffens U.A."/>
            <person name="Heycke N."/>
            <person name="Schmitt S."/>
            <person name="Rinke C."/>
            <person name="Helfrich E.J."/>
            <person name="Brachmann A.O."/>
            <person name="Gurgui C."/>
            <person name="Wakimoto T."/>
            <person name="Kracht M."/>
            <person name="Crusemann M."/>
            <person name="Hentschel U."/>
            <person name="Abe I."/>
            <person name="Matsunaga S."/>
            <person name="Kalinowski J."/>
            <person name="Takeyama H."/>
            <person name="Piel J."/>
        </authorList>
    </citation>
    <scope>NUCLEOTIDE SEQUENCE [LARGE SCALE GENOMIC DNA]</scope>
    <source>
        <strain evidence="13">TSY2</strain>
    </source>
</reference>
<dbReference type="PROSITE" id="PS00717">
    <property type="entry name" value="SIGMA54_1"/>
    <property type="match status" value="1"/>
</dbReference>
<dbReference type="Pfam" id="PF04552">
    <property type="entry name" value="Sigma54_DBD"/>
    <property type="match status" value="1"/>
</dbReference>
<evidence type="ECO:0000256" key="7">
    <source>
        <dbReference type="ARBA" id="ARBA00023125"/>
    </source>
</evidence>
<dbReference type="PIRSF" id="PIRSF000774">
    <property type="entry name" value="RpoN"/>
    <property type="match status" value="1"/>
</dbReference>
<keyword evidence="9" id="KW-0175">Coiled coil</keyword>
<dbReference type="PROSITE" id="PS50044">
    <property type="entry name" value="SIGMA54_3"/>
    <property type="match status" value="1"/>
</dbReference>
<dbReference type="GO" id="GO:0000428">
    <property type="term" value="C:DNA-directed RNA polymerase complex"/>
    <property type="evidence" value="ECO:0007669"/>
    <property type="project" value="UniProtKB-KW"/>
</dbReference>
<proteinExistence type="inferred from homology"/>
<dbReference type="PROSITE" id="PS00718">
    <property type="entry name" value="SIGMA54_2"/>
    <property type="match status" value="1"/>
</dbReference>
<evidence type="ECO:0000313" key="12">
    <source>
        <dbReference type="EMBL" id="ETX07135.1"/>
    </source>
</evidence>
<dbReference type="InterPro" id="IPR007046">
    <property type="entry name" value="RNA_pol_sigma_54_core-bd"/>
</dbReference>
<feature type="coiled-coil region" evidence="9">
    <location>
        <begin position="46"/>
        <end position="73"/>
    </location>
</feature>
<evidence type="ECO:0000256" key="3">
    <source>
        <dbReference type="ARBA" id="ARBA00022679"/>
    </source>
</evidence>
<evidence type="ECO:0000256" key="8">
    <source>
        <dbReference type="ARBA" id="ARBA00023163"/>
    </source>
</evidence>
<dbReference type="InterPro" id="IPR038709">
    <property type="entry name" value="RpoN_core-bd_sf"/>
</dbReference>
<dbReference type="NCBIfam" id="TIGR02395">
    <property type="entry name" value="rpoN_sigma"/>
    <property type="match status" value="1"/>
</dbReference>
<keyword evidence="5" id="KW-0805">Transcription regulation</keyword>
<dbReference type="EMBL" id="AZHX01000520">
    <property type="protein sequence ID" value="ETX07135.1"/>
    <property type="molecule type" value="Genomic_DNA"/>
</dbReference>
<evidence type="ECO:0000256" key="6">
    <source>
        <dbReference type="ARBA" id="ARBA00023082"/>
    </source>
</evidence>
<dbReference type="Pfam" id="PF04963">
    <property type="entry name" value="Sigma54_CBD"/>
    <property type="match status" value="1"/>
</dbReference>
<keyword evidence="6" id="KW-0731">Sigma factor</keyword>
<dbReference type="PATRIC" id="fig|1429439.4.peg.2221"/>
<evidence type="ECO:0000259" key="11">
    <source>
        <dbReference type="Pfam" id="PF04963"/>
    </source>
</evidence>
<protein>
    <recommendedName>
        <fullName evidence="14">RNA polymerase sigma-54 factor</fullName>
    </recommendedName>
</protein>
<keyword evidence="2" id="KW-0240">DNA-directed RNA polymerase</keyword>
<organism evidence="12 13">
    <name type="scientific">Candidatus Entotheonella gemina</name>
    <dbReference type="NCBI Taxonomy" id="1429439"/>
    <lineage>
        <taxon>Bacteria</taxon>
        <taxon>Pseudomonadati</taxon>
        <taxon>Nitrospinota/Tectimicrobiota group</taxon>
        <taxon>Candidatus Tectimicrobiota</taxon>
        <taxon>Candidatus Entotheonellia</taxon>
        <taxon>Candidatus Entotheonellales</taxon>
        <taxon>Candidatus Entotheonellaceae</taxon>
        <taxon>Candidatus Entotheonella</taxon>
    </lineage>
</organism>
<feature type="domain" description="RNA polymerase sigma factor 54 core-binding" evidence="11">
    <location>
        <begin position="107"/>
        <end position="294"/>
    </location>
</feature>
<evidence type="ECO:0000259" key="10">
    <source>
        <dbReference type="Pfam" id="PF04552"/>
    </source>
</evidence>
<comment type="similarity">
    <text evidence="1">Belongs to the sigma-54 factor family.</text>
</comment>